<dbReference type="Gene3D" id="2.40.160.10">
    <property type="entry name" value="Porin"/>
    <property type="match status" value="1"/>
</dbReference>
<dbReference type="EMBL" id="WKJJ01000001">
    <property type="protein sequence ID" value="MRV70496.1"/>
    <property type="molecule type" value="Genomic_DNA"/>
</dbReference>
<keyword evidence="1" id="KW-0732">Signal</keyword>
<dbReference type="SUPFAM" id="SSF56935">
    <property type="entry name" value="Porins"/>
    <property type="match status" value="1"/>
</dbReference>
<comment type="caution">
    <text evidence="2">The sequence shown here is derived from an EMBL/GenBank/DDBJ whole genome shotgun (WGS) entry which is preliminary data.</text>
</comment>
<dbReference type="AlphaFoldDB" id="A0A7X2IIL6"/>
<dbReference type="Proteomes" id="UP000446768">
    <property type="component" value="Unassembled WGS sequence"/>
</dbReference>
<protein>
    <recommendedName>
        <fullName evidence="4">Porin</fullName>
    </recommendedName>
</protein>
<feature type="signal peptide" evidence="1">
    <location>
        <begin position="1"/>
        <end position="21"/>
    </location>
</feature>
<evidence type="ECO:0008006" key="4">
    <source>
        <dbReference type="Google" id="ProtNLM"/>
    </source>
</evidence>
<gene>
    <name evidence="2" type="ORF">GJ700_02020</name>
</gene>
<name>A0A7X2IIL6_9BURK</name>
<feature type="chain" id="PRO_5031530472" description="Porin" evidence="1">
    <location>
        <begin position="22"/>
        <end position="404"/>
    </location>
</feature>
<evidence type="ECO:0000313" key="3">
    <source>
        <dbReference type="Proteomes" id="UP000446768"/>
    </source>
</evidence>
<reference evidence="2 3" key="1">
    <citation type="submission" date="2019-11" db="EMBL/GenBank/DDBJ databases">
        <title>Novel species isolated from a subtropical stream in China.</title>
        <authorList>
            <person name="Lu H."/>
        </authorList>
    </citation>
    <scope>NUCLEOTIDE SEQUENCE [LARGE SCALE GENOMIC DNA]</scope>
    <source>
        <strain evidence="2 3">FT92W</strain>
    </source>
</reference>
<evidence type="ECO:0000313" key="2">
    <source>
        <dbReference type="EMBL" id="MRV70496.1"/>
    </source>
</evidence>
<proteinExistence type="predicted"/>
<dbReference type="InterPro" id="IPR023614">
    <property type="entry name" value="Porin_dom_sf"/>
</dbReference>
<keyword evidence="3" id="KW-1185">Reference proteome</keyword>
<dbReference type="RefSeq" id="WP_154370966.1">
    <property type="nucleotide sequence ID" value="NZ_WKJJ01000001.1"/>
</dbReference>
<organism evidence="2 3">
    <name type="scientific">Pseudoduganella rivuli</name>
    <dbReference type="NCBI Taxonomy" id="2666085"/>
    <lineage>
        <taxon>Bacteria</taxon>
        <taxon>Pseudomonadati</taxon>
        <taxon>Pseudomonadota</taxon>
        <taxon>Betaproteobacteria</taxon>
        <taxon>Burkholderiales</taxon>
        <taxon>Oxalobacteraceae</taxon>
        <taxon>Telluria group</taxon>
        <taxon>Pseudoduganella</taxon>
    </lineage>
</organism>
<accession>A0A7X2IIL6</accession>
<sequence length="404" mass="43351">MKKHFMAASLLAAFGVMQAQAGDLDSGNLIISGFGTLGVAQTDTDNAQFARYNQAVGVKDAPRIGLDSNLGLQATYQFNDRVSATAQVLTRKNTSPQFTTDLTWAFVKVKVTDELSARLGRVVLPAFTISDYQNVGYANTMIRPPIEMYGQEPIENLDGVDGNWQHAFGSVNVTAQAFVGVSSGKLFVPTGGGLTAKYRAPAVGFAASAEYGPFTARLGHLRAELTSHDITPVNSLVSTLTSLGFAQLGRDIALDKKRINFTSIGLNMDWNDIVLQTEYAQRRPQERVYASGSNSWYVMGGYRFGKLLPYVAHASLRGVRPTITAPAGLAAIPQLNTAVAGLLLAAEQDTTLAGVRWDFARSLALKVQVDRVSPKQKSGTLLFAPAGGKKDSVTVYAAALDFVF</sequence>
<evidence type="ECO:0000256" key="1">
    <source>
        <dbReference type="SAM" id="SignalP"/>
    </source>
</evidence>